<feature type="compositionally biased region" description="Basic and acidic residues" evidence="5">
    <location>
        <begin position="337"/>
        <end position="363"/>
    </location>
</feature>
<comment type="caution">
    <text evidence="8">The sequence shown here is derived from an EMBL/GenBank/DDBJ whole genome shotgun (WGS) entry which is preliminary data.</text>
</comment>
<feature type="transmembrane region" description="Helical" evidence="6">
    <location>
        <begin position="78"/>
        <end position="102"/>
    </location>
</feature>
<protein>
    <recommendedName>
        <fullName evidence="7">Peptidase S54 rhomboid domain-containing protein</fullName>
    </recommendedName>
</protein>
<evidence type="ECO:0000256" key="1">
    <source>
        <dbReference type="ARBA" id="ARBA00004141"/>
    </source>
</evidence>
<dbReference type="SUPFAM" id="SSF144091">
    <property type="entry name" value="Rhomboid-like"/>
    <property type="match status" value="1"/>
</dbReference>
<feature type="transmembrane region" description="Helical" evidence="6">
    <location>
        <begin position="44"/>
        <end position="66"/>
    </location>
</feature>
<organism evidence="8 9">
    <name type="scientific">Euplotes crassus</name>
    <dbReference type="NCBI Taxonomy" id="5936"/>
    <lineage>
        <taxon>Eukaryota</taxon>
        <taxon>Sar</taxon>
        <taxon>Alveolata</taxon>
        <taxon>Ciliophora</taxon>
        <taxon>Intramacronucleata</taxon>
        <taxon>Spirotrichea</taxon>
        <taxon>Hypotrichia</taxon>
        <taxon>Euplotida</taxon>
        <taxon>Euplotidae</taxon>
        <taxon>Moneuplotes</taxon>
    </lineage>
</organism>
<dbReference type="EMBL" id="CAMPGE010012372">
    <property type="protein sequence ID" value="CAI2371142.1"/>
    <property type="molecule type" value="Genomic_DNA"/>
</dbReference>
<feature type="transmembrane region" description="Helical" evidence="6">
    <location>
        <begin position="138"/>
        <end position="158"/>
    </location>
</feature>
<evidence type="ECO:0000256" key="6">
    <source>
        <dbReference type="SAM" id="Phobius"/>
    </source>
</evidence>
<evidence type="ECO:0000256" key="3">
    <source>
        <dbReference type="ARBA" id="ARBA00022989"/>
    </source>
</evidence>
<evidence type="ECO:0000256" key="2">
    <source>
        <dbReference type="ARBA" id="ARBA00022692"/>
    </source>
</evidence>
<accession>A0AAD1XG80</accession>
<feature type="compositionally biased region" description="Low complexity" evidence="5">
    <location>
        <begin position="281"/>
        <end position="296"/>
    </location>
</feature>
<reference evidence="8" key="1">
    <citation type="submission" date="2023-07" db="EMBL/GenBank/DDBJ databases">
        <authorList>
            <consortium name="AG Swart"/>
            <person name="Singh M."/>
            <person name="Singh A."/>
            <person name="Seah K."/>
            <person name="Emmerich C."/>
        </authorList>
    </citation>
    <scope>NUCLEOTIDE SEQUENCE</scope>
    <source>
        <strain evidence="8">DP1</strain>
    </source>
</reference>
<feature type="transmembrane region" description="Helical" evidence="6">
    <location>
        <begin position="188"/>
        <end position="210"/>
    </location>
</feature>
<keyword evidence="9" id="KW-1185">Reference proteome</keyword>
<keyword evidence="3 6" id="KW-1133">Transmembrane helix</keyword>
<name>A0AAD1XG80_EUPCR</name>
<feature type="region of interest" description="Disordered" evidence="5">
    <location>
        <begin position="265"/>
        <end position="403"/>
    </location>
</feature>
<feature type="compositionally biased region" description="Gly residues" evidence="5">
    <location>
        <begin position="8"/>
        <end position="23"/>
    </location>
</feature>
<evidence type="ECO:0000259" key="7">
    <source>
        <dbReference type="Pfam" id="PF01694"/>
    </source>
</evidence>
<sequence>MSNITGFGRLGPGARGGGGQPQEEGGCGEMIAKIWGGVPMFNRFIFWTSLIVYIASFLYPVHLYLMNASTFVYLRFQIWRVITAPFANLGLLMLLFGLLSYLPRGCQVENAKGTSPFILYFFTMSLVSMLIMTGLDAIAFLGFGFMSVSNGLWTMILFDMTVDSLKDPDLERNLCCFPIMIKAKYYPYIFLILISLFMPMVALALISGYLTGVLYSYGYLDFLEPSTTCINKFNNKIMKHFSHYPSFVSGQGVFSENGGASGGIGIPFPAPGIPQRDEESSGSSPNAPASAFAGNGVVVGSSQPSSNQGARTNTYTVQQNIREVPAASPSAPNSETQKSKIVQEHNAKVSQAEEHKKEEEVHSSEATNSDNEDEAEDDMKEGSQESQNSKNSKNEDDVLIDLS</sequence>
<comment type="subcellular location">
    <subcellularLocation>
        <location evidence="1">Membrane</location>
        <topology evidence="1">Multi-pass membrane protein</topology>
    </subcellularLocation>
</comment>
<keyword evidence="4 6" id="KW-0472">Membrane</keyword>
<feature type="region of interest" description="Disordered" evidence="5">
    <location>
        <begin position="1"/>
        <end position="23"/>
    </location>
</feature>
<dbReference type="Gene3D" id="1.20.1540.10">
    <property type="entry name" value="Rhomboid-like"/>
    <property type="match status" value="1"/>
</dbReference>
<feature type="domain" description="Peptidase S54 rhomboid" evidence="7">
    <location>
        <begin position="76"/>
        <end position="220"/>
    </location>
</feature>
<dbReference type="AlphaFoldDB" id="A0AAD1XG80"/>
<evidence type="ECO:0000313" key="8">
    <source>
        <dbReference type="EMBL" id="CAI2371142.1"/>
    </source>
</evidence>
<dbReference type="GO" id="GO:0016020">
    <property type="term" value="C:membrane"/>
    <property type="evidence" value="ECO:0007669"/>
    <property type="project" value="UniProtKB-SubCell"/>
</dbReference>
<dbReference type="PANTHER" id="PTHR11009">
    <property type="entry name" value="DER1-LIKE PROTEIN, DERLIN"/>
    <property type="match status" value="1"/>
</dbReference>
<dbReference type="Proteomes" id="UP001295684">
    <property type="component" value="Unassembled WGS sequence"/>
</dbReference>
<dbReference type="Pfam" id="PF01694">
    <property type="entry name" value="Rhomboid"/>
    <property type="match status" value="1"/>
</dbReference>
<dbReference type="InterPro" id="IPR022764">
    <property type="entry name" value="Peptidase_S54_rhomboid_dom"/>
</dbReference>
<evidence type="ECO:0000313" key="9">
    <source>
        <dbReference type="Proteomes" id="UP001295684"/>
    </source>
</evidence>
<keyword evidence="2 6" id="KW-0812">Transmembrane</keyword>
<feature type="compositionally biased region" description="Polar residues" evidence="5">
    <location>
        <begin position="300"/>
        <end position="321"/>
    </location>
</feature>
<feature type="transmembrane region" description="Helical" evidence="6">
    <location>
        <begin position="114"/>
        <end position="132"/>
    </location>
</feature>
<evidence type="ECO:0000256" key="4">
    <source>
        <dbReference type="ARBA" id="ARBA00023136"/>
    </source>
</evidence>
<evidence type="ECO:0000256" key="5">
    <source>
        <dbReference type="SAM" id="MobiDB-lite"/>
    </source>
</evidence>
<proteinExistence type="predicted"/>
<gene>
    <name evidence="8" type="ORF">ECRASSUSDP1_LOCUS12462</name>
</gene>
<feature type="compositionally biased region" description="Acidic residues" evidence="5">
    <location>
        <begin position="370"/>
        <end position="379"/>
    </location>
</feature>
<dbReference type="InterPro" id="IPR035952">
    <property type="entry name" value="Rhomboid-like_sf"/>
</dbReference>
<dbReference type="GO" id="GO:0004252">
    <property type="term" value="F:serine-type endopeptidase activity"/>
    <property type="evidence" value="ECO:0007669"/>
    <property type="project" value="InterPro"/>
</dbReference>